<comment type="caution">
    <text evidence="2">The sequence shown here is derived from an EMBL/GenBank/DDBJ whole genome shotgun (WGS) entry which is preliminary data.</text>
</comment>
<dbReference type="Proteomes" id="UP000239406">
    <property type="component" value="Unassembled WGS sequence"/>
</dbReference>
<keyword evidence="3" id="KW-1185">Reference proteome</keyword>
<evidence type="ECO:0000313" key="3">
    <source>
        <dbReference type="Proteomes" id="UP000239406"/>
    </source>
</evidence>
<evidence type="ECO:0000313" key="2">
    <source>
        <dbReference type="EMBL" id="PPE69687.1"/>
    </source>
</evidence>
<dbReference type="EMBL" id="PSNY01000010">
    <property type="protein sequence ID" value="PPE69687.1"/>
    <property type="molecule type" value="Genomic_DNA"/>
</dbReference>
<proteinExistence type="predicted"/>
<dbReference type="OrthoDB" id="8906462at2"/>
<gene>
    <name evidence="2" type="ORF">C1702_10865</name>
</gene>
<organism evidence="2 3">
    <name type="scientific">Caldimonas thermodepolymerans</name>
    <dbReference type="NCBI Taxonomy" id="215580"/>
    <lineage>
        <taxon>Bacteria</taxon>
        <taxon>Pseudomonadati</taxon>
        <taxon>Pseudomonadota</taxon>
        <taxon>Betaproteobacteria</taxon>
        <taxon>Burkholderiales</taxon>
        <taxon>Sphaerotilaceae</taxon>
        <taxon>Caldimonas</taxon>
    </lineage>
</organism>
<dbReference type="InterPro" id="IPR021268">
    <property type="entry name" value="DUF2845"/>
</dbReference>
<dbReference type="Pfam" id="PF11006">
    <property type="entry name" value="DUF2845"/>
    <property type="match status" value="1"/>
</dbReference>
<feature type="region of interest" description="Disordered" evidence="1">
    <location>
        <begin position="41"/>
        <end position="64"/>
    </location>
</feature>
<evidence type="ECO:0000256" key="1">
    <source>
        <dbReference type="SAM" id="MobiDB-lite"/>
    </source>
</evidence>
<sequence>MDAAAADAHVRVRPQVRDGGAVEIDAAALDRQPHFHVQHPDRVGDEGMQRPSHAGQRLQPPRAEGGRIDARRAGQPRFHAEQLHGADIGLHELRRGPVRGRPQRGRQPLELRAGHVHLQPGVLEAQRPQLQAFGLDAPGAVAGGRKLQPGAVGRAGAAGLAQDVHGAHCATTSRAAGIGASRGARPTAAGAFRRRNPARHIPHWREAAPRRKMTAMSWLLRRLITALLPALAGVGAMLPPPVAAESLRCNGQSAQEGDSRLSVLYKCGEPLLKDAYCAPVYHAPSLQQVPPPLVGIAVPCETVEEWLYDRGPGHLTATVRFRSGVVHSIHYGRQPR</sequence>
<evidence type="ECO:0008006" key="4">
    <source>
        <dbReference type="Google" id="ProtNLM"/>
    </source>
</evidence>
<reference evidence="2 3" key="1">
    <citation type="submission" date="2018-02" db="EMBL/GenBank/DDBJ databases">
        <title>Reclassifiation of [Polyangium] brachysporum DSM 7029 as Guopingzhaonella breviflexa gen. nov., sp. nov., a member of the family Comamonadaceae.</title>
        <authorList>
            <person name="Tang B."/>
        </authorList>
    </citation>
    <scope>NUCLEOTIDE SEQUENCE [LARGE SCALE GENOMIC DNA]</scope>
    <source>
        <strain evidence="2 3">DSM 15344</strain>
    </source>
</reference>
<dbReference type="AlphaFoldDB" id="A0A2S5T473"/>
<protein>
    <recommendedName>
        <fullName evidence="4">DUF2845 domain-containing protein</fullName>
    </recommendedName>
</protein>
<name>A0A2S5T473_9BURK</name>
<accession>A0A2S5T473</accession>